<keyword evidence="2" id="KW-1185">Reference proteome</keyword>
<dbReference type="EMBL" id="JRNU01000012">
    <property type="protein sequence ID" value="KGF52415.1"/>
    <property type="molecule type" value="Genomic_DNA"/>
</dbReference>
<name>A0A096B010_9BACT</name>
<dbReference type="AlphaFoldDB" id="A0A096B010"/>
<gene>
    <name evidence="1" type="ORF">HMPREF9302_03830</name>
</gene>
<dbReference type="RefSeq" id="WP_036854823.1">
    <property type="nucleotide sequence ID" value="NZ_JRNU01000012.1"/>
</dbReference>
<proteinExistence type="predicted"/>
<accession>A0A096B010</accession>
<sequence length="84" mass="9936">MEKLFFEKENFDIALFSKVLDGVHAMLYDYFSTPEELILKGESLIKDELLKPLLKQLYKFKEDVFTSDRELAAFAITYDIFSRK</sequence>
<evidence type="ECO:0000313" key="2">
    <source>
        <dbReference type="Proteomes" id="UP000029614"/>
    </source>
</evidence>
<dbReference type="Proteomes" id="UP000029614">
    <property type="component" value="Unassembled WGS sequence"/>
</dbReference>
<reference evidence="1 2" key="1">
    <citation type="submission" date="2014-07" db="EMBL/GenBank/DDBJ databases">
        <authorList>
            <person name="McCorrison J."/>
            <person name="Sanka R."/>
            <person name="Torralba M."/>
            <person name="Gillis M."/>
            <person name="Haft D.H."/>
            <person name="Methe B."/>
            <person name="Sutton G."/>
            <person name="Nelson K.E."/>
        </authorList>
    </citation>
    <scope>NUCLEOTIDE SEQUENCE [LARGE SCALE GENOMIC DNA]</scope>
    <source>
        <strain evidence="1 2">DNF00058</strain>
    </source>
</reference>
<organism evidence="1 2">
    <name type="scientific">Prevotella amnii DNF00058</name>
    <dbReference type="NCBI Taxonomy" id="1401066"/>
    <lineage>
        <taxon>Bacteria</taxon>
        <taxon>Pseudomonadati</taxon>
        <taxon>Bacteroidota</taxon>
        <taxon>Bacteroidia</taxon>
        <taxon>Bacteroidales</taxon>
        <taxon>Prevotellaceae</taxon>
        <taxon>Prevotella</taxon>
    </lineage>
</organism>
<comment type="caution">
    <text evidence="1">The sequence shown here is derived from an EMBL/GenBank/DDBJ whole genome shotgun (WGS) entry which is preliminary data.</text>
</comment>
<protein>
    <submittedName>
        <fullName evidence="1">Uncharacterized protein</fullName>
    </submittedName>
</protein>
<evidence type="ECO:0000313" key="1">
    <source>
        <dbReference type="EMBL" id="KGF52415.1"/>
    </source>
</evidence>